<protein>
    <submittedName>
        <fullName evidence="1">Uncharacterized protein</fullName>
    </submittedName>
</protein>
<sequence length="235" mass="27493">MWTCRNSRATVSRIARNWMPRNSLSLKYMKRHTIHHYTHMRFRIPPKTWAGGESELIDTSRDLIIACRPPVFTSNTMWAGPTTFPKVQSIGVLYEYEPPSDKSQHALSIFTSFRDLNILLRIFPGLRVLYILVKPQDTIEPMAGPPRFTDCMMNYYKAYEKTAEQFPPKTFHARQRIYYELPKAITVGMCTGLQRAIHMVRWVSFLLQRTDMPQLAIRVMTWKDSRGARGRFDIS</sequence>
<dbReference type="AlphaFoldDB" id="A0A9P9HF61"/>
<name>A0A9P9HF61_FUSRE</name>
<dbReference type="Proteomes" id="UP000720189">
    <property type="component" value="Unassembled WGS sequence"/>
</dbReference>
<evidence type="ECO:0000313" key="1">
    <source>
        <dbReference type="EMBL" id="KAH7255339.1"/>
    </source>
</evidence>
<accession>A0A9P9HF61</accession>
<keyword evidence="2" id="KW-1185">Reference proteome</keyword>
<comment type="caution">
    <text evidence="1">The sequence shown here is derived from an EMBL/GenBank/DDBJ whole genome shotgun (WGS) entry which is preliminary data.</text>
</comment>
<proteinExistence type="predicted"/>
<evidence type="ECO:0000313" key="2">
    <source>
        <dbReference type="Proteomes" id="UP000720189"/>
    </source>
</evidence>
<gene>
    <name evidence="1" type="ORF">BKA55DRAFT_313743</name>
</gene>
<dbReference type="EMBL" id="JAGMUX010000006">
    <property type="protein sequence ID" value="KAH7255339.1"/>
    <property type="molecule type" value="Genomic_DNA"/>
</dbReference>
<dbReference type="RefSeq" id="XP_046050908.1">
    <property type="nucleotide sequence ID" value="XM_046185653.1"/>
</dbReference>
<dbReference type="GeneID" id="70215607"/>
<reference evidence="1" key="1">
    <citation type="journal article" date="2021" name="Nat. Commun.">
        <title>Genetic determinants of endophytism in the Arabidopsis root mycobiome.</title>
        <authorList>
            <person name="Mesny F."/>
            <person name="Miyauchi S."/>
            <person name="Thiergart T."/>
            <person name="Pickel B."/>
            <person name="Atanasova L."/>
            <person name="Karlsson M."/>
            <person name="Huettel B."/>
            <person name="Barry K.W."/>
            <person name="Haridas S."/>
            <person name="Chen C."/>
            <person name="Bauer D."/>
            <person name="Andreopoulos W."/>
            <person name="Pangilinan J."/>
            <person name="LaButti K."/>
            <person name="Riley R."/>
            <person name="Lipzen A."/>
            <person name="Clum A."/>
            <person name="Drula E."/>
            <person name="Henrissat B."/>
            <person name="Kohler A."/>
            <person name="Grigoriev I.V."/>
            <person name="Martin F.M."/>
            <person name="Hacquard S."/>
        </authorList>
    </citation>
    <scope>NUCLEOTIDE SEQUENCE</scope>
    <source>
        <strain evidence="1">MPI-CAGE-AT-0023</strain>
    </source>
</reference>
<dbReference type="OrthoDB" id="5022951at2759"/>
<organism evidence="1 2">
    <name type="scientific">Fusarium redolens</name>
    <dbReference type="NCBI Taxonomy" id="48865"/>
    <lineage>
        <taxon>Eukaryota</taxon>
        <taxon>Fungi</taxon>
        <taxon>Dikarya</taxon>
        <taxon>Ascomycota</taxon>
        <taxon>Pezizomycotina</taxon>
        <taxon>Sordariomycetes</taxon>
        <taxon>Hypocreomycetidae</taxon>
        <taxon>Hypocreales</taxon>
        <taxon>Nectriaceae</taxon>
        <taxon>Fusarium</taxon>
        <taxon>Fusarium redolens species complex</taxon>
    </lineage>
</organism>